<evidence type="ECO:0000313" key="8">
    <source>
        <dbReference type="Proteomes" id="UP001446205"/>
    </source>
</evidence>
<dbReference type="Gene3D" id="3.40.30.10">
    <property type="entry name" value="Glutaredoxin"/>
    <property type="match status" value="1"/>
</dbReference>
<dbReference type="Proteomes" id="UP001446205">
    <property type="component" value="Unassembled WGS sequence"/>
</dbReference>
<comment type="subcellular location">
    <subcellularLocation>
        <location evidence="1">Cell envelope</location>
    </subcellularLocation>
</comment>
<keyword evidence="5" id="KW-0732">Signal</keyword>
<reference evidence="7 8" key="1">
    <citation type="submission" date="2024-04" db="EMBL/GenBank/DDBJ databases">
        <authorList>
            <person name="Abashina T."/>
            <person name="Shaikin A."/>
        </authorList>
    </citation>
    <scope>NUCLEOTIDE SEQUENCE [LARGE SCALE GENOMIC DNA]</scope>
    <source>
        <strain evidence="7 8">AAFK</strain>
    </source>
</reference>
<feature type="chain" id="PRO_5046081312" evidence="5">
    <location>
        <begin position="23"/>
        <end position="170"/>
    </location>
</feature>
<dbReference type="PANTHER" id="PTHR42852:SF6">
    <property type="entry name" value="THIOL:DISULFIDE INTERCHANGE PROTEIN DSBE"/>
    <property type="match status" value="1"/>
</dbReference>
<evidence type="ECO:0000256" key="2">
    <source>
        <dbReference type="ARBA" id="ARBA00022748"/>
    </source>
</evidence>
<evidence type="ECO:0000256" key="3">
    <source>
        <dbReference type="ARBA" id="ARBA00023157"/>
    </source>
</evidence>
<dbReference type="PANTHER" id="PTHR42852">
    <property type="entry name" value="THIOL:DISULFIDE INTERCHANGE PROTEIN DSBE"/>
    <property type="match status" value="1"/>
</dbReference>
<dbReference type="SUPFAM" id="SSF52833">
    <property type="entry name" value="Thioredoxin-like"/>
    <property type="match status" value="1"/>
</dbReference>
<gene>
    <name evidence="7" type="ORF">WOB96_04685</name>
</gene>
<dbReference type="PROSITE" id="PS00194">
    <property type="entry name" value="THIOREDOXIN_1"/>
    <property type="match status" value="1"/>
</dbReference>
<dbReference type="EMBL" id="JBBPCO010000003">
    <property type="protein sequence ID" value="MEK8089054.1"/>
    <property type="molecule type" value="Genomic_DNA"/>
</dbReference>
<evidence type="ECO:0000256" key="5">
    <source>
        <dbReference type="SAM" id="SignalP"/>
    </source>
</evidence>
<evidence type="ECO:0000256" key="4">
    <source>
        <dbReference type="ARBA" id="ARBA00023284"/>
    </source>
</evidence>
<dbReference type="CDD" id="cd02966">
    <property type="entry name" value="TlpA_like_family"/>
    <property type="match status" value="1"/>
</dbReference>
<protein>
    <submittedName>
        <fullName evidence="7">TlpA disulfide reductase family protein</fullName>
    </submittedName>
</protein>
<name>A0ABU9D6L2_9PROT</name>
<comment type="caution">
    <text evidence="7">The sequence shown here is derived from an EMBL/GenBank/DDBJ whole genome shotgun (WGS) entry which is preliminary data.</text>
</comment>
<dbReference type="InterPro" id="IPR050553">
    <property type="entry name" value="Thioredoxin_ResA/DsbE_sf"/>
</dbReference>
<organism evidence="7 8">
    <name type="scientific">Thermithiobacillus plumbiphilus</name>
    <dbReference type="NCBI Taxonomy" id="1729899"/>
    <lineage>
        <taxon>Bacteria</taxon>
        <taxon>Pseudomonadati</taxon>
        <taxon>Pseudomonadota</taxon>
        <taxon>Acidithiobacillia</taxon>
        <taxon>Acidithiobacillales</taxon>
        <taxon>Thermithiobacillaceae</taxon>
        <taxon>Thermithiobacillus</taxon>
    </lineage>
</organism>
<accession>A0ABU9D6L2</accession>
<dbReference type="InterPro" id="IPR000866">
    <property type="entry name" value="AhpC/TSA"/>
</dbReference>
<keyword evidence="3" id="KW-1015">Disulfide bond</keyword>
<feature type="signal peptide" evidence="5">
    <location>
        <begin position="1"/>
        <end position="22"/>
    </location>
</feature>
<dbReference type="InterPro" id="IPR013766">
    <property type="entry name" value="Thioredoxin_domain"/>
</dbReference>
<keyword evidence="8" id="KW-1185">Reference proteome</keyword>
<keyword evidence="4" id="KW-0676">Redox-active center</keyword>
<proteinExistence type="predicted"/>
<dbReference type="PROSITE" id="PS51352">
    <property type="entry name" value="THIOREDOXIN_2"/>
    <property type="match status" value="1"/>
</dbReference>
<evidence type="ECO:0000256" key="1">
    <source>
        <dbReference type="ARBA" id="ARBA00004196"/>
    </source>
</evidence>
<dbReference type="InterPro" id="IPR036249">
    <property type="entry name" value="Thioredoxin-like_sf"/>
</dbReference>
<dbReference type="RefSeq" id="WP_341370120.1">
    <property type="nucleotide sequence ID" value="NZ_JBBPCO010000003.1"/>
</dbReference>
<evidence type="ECO:0000313" key="7">
    <source>
        <dbReference type="EMBL" id="MEK8089054.1"/>
    </source>
</evidence>
<feature type="domain" description="Thioredoxin" evidence="6">
    <location>
        <begin position="30"/>
        <end position="170"/>
    </location>
</feature>
<dbReference type="InterPro" id="IPR017937">
    <property type="entry name" value="Thioredoxin_CS"/>
</dbReference>
<dbReference type="Pfam" id="PF00578">
    <property type="entry name" value="AhpC-TSA"/>
    <property type="match status" value="1"/>
</dbReference>
<evidence type="ECO:0000259" key="6">
    <source>
        <dbReference type="PROSITE" id="PS51352"/>
    </source>
</evidence>
<keyword evidence="2" id="KW-0201">Cytochrome c-type biogenesis</keyword>
<sequence length="170" mass="19288">MKQTRHLILLLGFLILSAPLQAAPPRGLMPVENRPAPALRLSDMDGRVTDLRSLRGQWVLVHFWASWCGPCRQEMPSLQRLDAKMPDSRLRLLLVNTAESQEEVFTFLSTVAPDLHSLLDPDGRVTENWRPRGLPSSFLVDPQGRIRYLALGGRDWDVPPYLPFLQGLTR</sequence>